<dbReference type="GO" id="GO:0003723">
    <property type="term" value="F:RNA binding"/>
    <property type="evidence" value="ECO:0007669"/>
    <property type="project" value="InterPro"/>
</dbReference>
<protein>
    <submittedName>
        <fullName evidence="4">Unannotated protein</fullName>
    </submittedName>
</protein>
<evidence type="ECO:0000256" key="1">
    <source>
        <dbReference type="ARBA" id="ARBA00022603"/>
    </source>
</evidence>
<keyword evidence="2" id="KW-0808">Transferase</keyword>
<accession>A0A6J6HVP3</accession>
<dbReference type="GO" id="GO:0006396">
    <property type="term" value="P:RNA processing"/>
    <property type="evidence" value="ECO:0007669"/>
    <property type="project" value="InterPro"/>
</dbReference>
<dbReference type="InterPro" id="IPR051259">
    <property type="entry name" value="rRNA_Methyltransferase"/>
</dbReference>
<evidence type="ECO:0000259" key="3">
    <source>
        <dbReference type="SMART" id="SM00967"/>
    </source>
</evidence>
<keyword evidence="1" id="KW-0489">Methyltransferase</keyword>
<dbReference type="InterPro" id="IPR013123">
    <property type="entry name" value="SpoU_subst-bd"/>
</dbReference>
<reference evidence="4" key="1">
    <citation type="submission" date="2020-05" db="EMBL/GenBank/DDBJ databases">
        <authorList>
            <person name="Chiriac C."/>
            <person name="Salcher M."/>
            <person name="Ghai R."/>
            <person name="Kavagutti S V."/>
        </authorList>
    </citation>
    <scope>NUCLEOTIDE SEQUENCE</scope>
</reference>
<dbReference type="GO" id="GO:0032259">
    <property type="term" value="P:methylation"/>
    <property type="evidence" value="ECO:0007669"/>
    <property type="project" value="UniProtKB-KW"/>
</dbReference>
<dbReference type="SUPFAM" id="SSF55315">
    <property type="entry name" value="L30e-like"/>
    <property type="match status" value="1"/>
</dbReference>
<evidence type="ECO:0000256" key="2">
    <source>
        <dbReference type="ARBA" id="ARBA00022679"/>
    </source>
</evidence>
<dbReference type="InterPro" id="IPR029028">
    <property type="entry name" value="Alpha/beta_knot_MTases"/>
</dbReference>
<dbReference type="InterPro" id="IPR001537">
    <property type="entry name" value="SpoU_MeTrfase"/>
</dbReference>
<dbReference type="SMART" id="SM00967">
    <property type="entry name" value="SpoU_sub_bind"/>
    <property type="match status" value="1"/>
</dbReference>
<dbReference type="PANTHER" id="PTHR43191">
    <property type="entry name" value="RRNA METHYLTRANSFERASE 3"/>
    <property type="match status" value="1"/>
</dbReference>
<dbReference type="GO" id="GO:0005737">
    <property type="term" value="C:cytoplasm"/>
    <property type="evidence" value="ECO:0007669"/>
    <property type="project" value="UniProtKB-ARBA"/>
</dbReference>
<feature type="domain" description="RNA 2-O ribose methyltransferase substrate binding" evidence="3">
    <location>
        <begin position="29"/>
        <end position="103"/>
    </location>
</feature>
<dbReference type="Gene3D" id="3.30.1330.30">
    <property type="match status" value="1"/>
</dbReference>
<dbReference type="EMBL" id="CAEZVD010000012">
    <property type="protein sequence ID" value="CAB4617250.1"/>
    <property type="molecule type" value="Genomic_DNA"/>
</dbReference>
<proteinExistence type="predicted"/>
<dbReference type="SUPFAM" id="SSF75217">
    <property type="entry name" value="alpha/beta knot"/>
    <property type="match status" value="1"/>
</dbReference>
<organism evidence="4">
    <name type="scientific">freshwater metagenome</name>
    <dbReference type="NCBI Taxonomy" id="449393"/>
    <lineage>
        <taxon>unclassified sequences</taxon>
        <taxon>metagenomes</taxon>
        <taxon>ecological metagenomes</taxon>
    </lineage>
</organism>
<dbReference type="AlphaFoldDB" id="A0A6J6HVP3"/>
<dbReference type="Gene3D" id="3.40.1280.10">
    <property type="match status" value="1"/>
</dbReference>
<evidence type="ECO:0000313" key="4">
    <source>
        <dbReference type="EMBL" id="CAB4617250.1"/>
    </source>
</evidence>
<dbReference type="PANTHER" id="PTHR43191:SF2">
    <property type="entry name" value="RRNA METHYLTRANSFERASE 3, MITOCHONDRIAL"/>
    <property type="match status" value="1"/>
</dbReference>
<dbReference type="GO" id="GO:0008173">
    <property type="term" value="F:RNA methyltransferase activity"/>
    <property type="evidence" value="ECO:0007669"/>
    <property type="project" value="InterPro"/>
</dbReference>
<name>A0A6J6HVP3_9ZZZZ</name>
<dbReference type="CDD" id="cd18095">
    <property type="entry name" value="SpoU-like_rRNA-MTase"/>
    <property type="match status" value="1"/>
</dbReference>
<dbReference type="InterPro" id="IPR029064">
    <property type="entry name" value="Ribosomal_eL30-like_sf"/>
</dbReference>
<sequence>MLIDPKAAKVRGVAKLTKKDARSSTGLFLLEGPQGLKEALDRPKLIVELYATEDAIERYPDLFERAESARILVQLVSEPVLKALTDTTTPQGVVAVCEQLDVTLQDIISAKPRLVALLANIRDPGNAGTVLRAADASGADAVIFSANSVDVYNPKVVRSTTGSLFHLPFAVDIEIDEAISALKAAGLQVFAANGGGQDIPSLPDETLAQPTAWVFGNEAWGFEQSTLDQVDREVAVPIYGAAESLNLATAASICLYASAFAQNTQ</sequence>
<dbReference type="InterPro" id="IPR029026">
    <property type="entry name" value="tRNA_m1G_MTases_N"/>
</dbReference>
<gene>
    <name evidence="4" type="ORF">UFOPK1909_00276</name>
</gene>
<dbReference type="Pfam" id="PF08032">
    <property type="entry name" value="SpoU_sub_bind"/>
    <property type="match status" value="1"/>
</dbReference>
<dbReference type="Pfam" id="PF00588">
    <property type="entry name" value="SpoU_methylase"/>
    <property type="match status" value="1"/>
</dbReference>